<gene>
    <name evidence="2" type="ORF">GLYMA_14G043200</name>
</gene>
<dbReference type="EMBL" id="CM000847">
    <property type="protein sequence ID" value="KRH14702.1"/>
    <property type="molecule type" value="Genomic_DNA"/>
</dbReference>
<evidence type="ECO:0000313" key="2">
    <source>
        <dbReference type="EMBL" id="KRH14702.1"/>
    </source>
</evidence>
<reference evidence="3" key="2">
    <citation type="submission" date="2018-02" db="UniProtKB">
        <authorList>
            <consortium name="EnsemblPlants"/>
        </authorList>
    </citation>
    <scope>IDENTIFICATION</scope>
    <source>
        <strain evidence="3">Williams 82</strain>
    </source>
</reference>
<sequence>MNIVGLLLFCLNGTIWKNMDLCVAFATYFYLFCVPYFSGVQARSQQDQTQDSWAPLLLDVSDVCHCSRAANEQPHEIQQIKQRCNQNIIILRSGTWLQSLGKENGETLD</sequence>
<protein>
    <submittedName>
        <fullName evidence="2 3">Uncharacterized protein</fullName>
    </submittedName>
</protein>
<dbReference type="EnsemblPlants" id="KRH14702">
    <property type="protein sequence ID" value="KRH14702"/>
    <property type="gene ID" value="GLYMA_14G043200"/>
</dbReference>
<dbReference type="Proteomes" id="UP000008827">
    <property type="component" value="Chromosome 14"/>
</dbReference>
<organism evidence="2">
    <name type="scientific">Glycine max</name>
    <name type="common">Soybean</name>
    <name type="synonym">Glycine hispida</name>
    <dbReference type="NCBI Taxonomy" id="3847"/>
    <lineage>
        <taxon>Eukaryota</taxon>
        <taxon>Viridiplantae</taxon>
        <taxon>Streptophyta</taxon>
        <taxon>Embryophyta</taxon>
        <taxon>Tracheophyta</taxon>
        <taxon>Spermatophyta</taxon>
        <taxon>Magnoliopsida</taxon>
        <taxon>eudicotyledons</taxon>
        <taxon>Gunneridae</taxon>
        <taxon>Pentapetalae</taxon>
        <taxon>rosids</taxon>
        <taxon>fabids</taxon>
        <taxon>Fabales</taxon>
        <taxon>Fabaceae</taxon>
        <taxon>Papilionoideae</taxon>
        <taxon>50 kb inversion clade</taxon>
        <taxon>NPAAA clade</taxon>
        <taxon>indigoferoid/millettioid clade</taxon>
        <taxon>Phaseoleae</taxon>
        <taxon>Glycine</taxon>
        <taxon>Glycine subgen. Soja</taxon>
    </lineage>
</organism>
<keyword evidence="4" id="KW-1185">Reference proteome</keyword>
<dbReference type="Gramene" id="KRH14702">
    <property type="protein sequence ID" value="KRH14702"/>
    <property type="gene ID" value="GLYMA_14G043200"/>
</dbReference>
<proteinExistence type="predicted"/>
<evidence type="ECO:0000256" key="1">
    <source>
        <dbReference type="SAM" id="Phobius"/>
    </source>
</evidence>
<evidence type="ECO:0000313" key="3">
    <source>
        <dbReference type="EnsemblPlants" id="KRH14702"/>
    </source>
</evidence>
<name>A0A0R0G914_SOYBN</name>
<feature type="transmembrane region" description="Helical" evidence="1">
    <location>
        <begin position="21"/>
        <end position="38"/>
    </location>
</feature>
<accession>A0A0R0G914</accession>
<dbReference type="InParanoid" id="A0A0R0G914"/>
<evidence type="ECO:0000313" key="4">
    <source>
        <dbReference type="Proteomes" id="UP000008827"/>
    </source>
</evidence>
<keyword evidence="1" id="KW-1133">Transmembrane helix</keyword>
<keyword evidence="1" id="KW-0812">Transmembrane</keyword>
<dbReference type="AlphaFoldDB" id="A0A0R0G914"/>
<reference evidence="2" key="3">
    <citation type="submission" date="2018-07" db="EMBL/GenBank/DDBJ databases">
        <title>WGS assembly of Glycine max.</title>
        <authorList>
            <person name="Schmutz J."/>
            <person name="Cannon S."/>
            <person name="Schlueter J."/>
            <person name="Ma J."/>
            <person name="Mitros T."/>
            <person name="Nelson W."/>
            <person name="Hyten D."/>
            <person name="Song Q."/>
            <person name="Thelen J."/>
            <person name="Cheng J."/>
            <person name="Xu D."/>
            <person name="Hellsten U."/>
            <person name="May G."/>
            <person name="Yu Y."/>
            <person name="Sakurai T."/>
            <person name="Umezawa T."/>
            <person name="Bhattacharyya M."/>
            <person name="Sandhu D."/>
            <person name="Valliyodan B."/>
            <person name="Lindquist E."/>
            <person name="Peto M."/>
            <person name="Grant D."/>
            <person name="Shu S."/>
            <person name="Goodstein D."/>
            <person name="Barry K."/>
            <person name="Futrell-Griggs M."/>
            <person name="Abernathy B."/>
            <person name="Du J."/>
            <person name="Tian Z."/>
            <person name="Zhu L."/>
            <person name="Gill N."/>
            <person name="Joshi T."/>
            <person name="Libault M."/>
            <person name="Sethuraman A."/>
            <person name="Zhang X."/>
            <person name="Shinozaki K."/>
            <person name="Nguyen H."/>
            <person name="Wing R."/>
            <person name="Cregan P."/>
            <person name="Specht J."/>
            <person name="Grimwood J."/>
            <person name="Rokhsar D."/>
            <person name="Stacey G."/>
            <person name="Shoemaker R."/>
            <person name="Jackson S."/>
        </authorList>
    </citation>
    <scope>NUCLEOTIDE SEQUENCE</scope>
    <source>
        <tissue evidence="2">Callus</tissue>
    </source>
</reference>
<reference evidence="2 3" key="1">
    <citation type="journal article" date="2010" name="Nature">
        <title>Genome sequence of the palaeopolyploid soybean.</title>
        <authorList>
            <person name="Schmutz J."/>
            <person name="Cannon S.B."/>
            <person name="Schlueter J."/>
            <person name="Ma J."/>
            <person name="Mitros T."/>
            <person name="Nelson W."/>
            <person name="Hyten D.L."/>
            <person name="Song Q."/>
            <person name="Thelen J.J."/>
            <person name="Cheng J."/>
            <person name="Xu D."/>
            <person name="Hellsten U."/>
            <person name="May G.D."/>
            <person name="Yu Y."/>
            <person name="Sakurai T."/>
            <person name="Umezawa T."/>
            <person name="Bhattacharyya M.K."/>
            <person name="Sandhu D."/>
            <person name="Valliyodan B."/>
            <person name="Lindquist E."/>
            <person name="Peto M."/>
            <person name="Grant D."/>
            <person name="Shu S."/>
            <person name="Goodstein D."/>
            <person name="Barry K."/>
            <person name="Futrell-Griggs M."/>
            <person name="Abernathy B."/>
            <person name="Du J."/>
            <person name="Tian Z."/>
            <person name="Zhu L."/>
            <person name="Gill N."/>
            <person name="Joshi T."/>
            <person name="Libault M."/>
            <person name="Sethuraman A."/>
            <person name="Zhang X.-C."/>
            <person name="Shinozaki K."/>
            <person name="Nguyen H.T."/>
            <person name="Wing R.A."/>
            <person name="Cregan P."/>
            <person name="Specht J."/>
            <person name="Grimwood J."/>
            <person name="Rokhsar D."/>
            <person name="Stacey G."/>
            <person name="Shoemaker R.C."/>
            <person name="Jackson S.A."/>
        </authorList>
    </citation>
    <scope>NUCLEOTIDE SEQUENCE [LARGE SCALE GENOMIC DNA]</scope>
    <source>
        <strain evidence="3">cv. Williams 82</strain>
        <tissue evidence="2">Callus</tissue>
    </source>
</reference>
<keyword evidence="1" id="KW-0472">Membrane</keyword>